<feature type="active site" description="Proton acceptor" evidence="9">
    <location>
        <position position="8"/>
    </location>
</feature>
<dbReference type="FunFam" id="3.20.20.70:FF:000009">
    <property type="entry name" value="1-(5-phosphoribosyl)-5-[(5-phosphoribosylamino)methylideneamino] imidazole-4-carboxamide isomerase"/>
    <property type="match status" value="1"/>
</dbReference>
<dbReference type="SUPFAM" id="SSF51366">
    <property type="entry name" value="Ribulose-phoshate binding barrel"/>
    <property type="match status" value="1"/>
</dbReference>
<dbReference type="EMBL" id="PCVY01000016">
    <property type="protein sequence ID" value="PIQ87275.1"/>
    <property type="molecule type" value="Genomic_DNA"/>
</dbReference>
<protein>
    <recommendedName>
        <fullName evidence="9 11">1-(5-phosphoribosyl)-5-[(5-phosphoribosylamino)methylideneamino] imidazole-4-carboxamide isomerase</fullName>
        <ecNumber evidence="9 11">5.3.1.16</ecNumber>
    </recommendedName>
    <alternativeName>
        <fullName evidence="9">Phosphoribosylformimino-5-aminoimidazole carboxamide ribotide isomerase</fullName>
    </alternativeName>
</protein>
<dbReference type="GO" id="GO:0003949">
    <property type="term" value="F:1-(5-phosphoribosyl)-5-[(5-phosphoribosylamino)methylideneamino]imidazole-4-carboxamide isomerase activity"/>
    <property type="evidence" value="ECO:0007669"/>
    <property type="project" value="UniProtKB-UniRule"/>
</dbReference>
<dbReference type="GO" id="GO:0005737">
    <property type="term" value="C:cytoplasm"/>
    <property type="evidence" value="ECO:0007669"/>
    <property type="project" value="UniProtKB-SubCell"/>
</dbReference>
<evidence type="ECO:0000256" key="2">
    <source>
        <dbReference type="ARBA" id="ARBA00004496"/>
    </source>
</evidence>
<evidence type="ECO:0000256" key="1">
    <source>
        <dbReference type="ARBA" id="ARBA00000901"/>
    </source>
</evidence>
<comment type="subcellular location">
    <subcellularLocation>
        <location evidence="2 9 11">Cytoplasm</location>
    </subcellularLocation>
</comment>
<evidence type="ECO:0000256" key="4">
    <source>
        <dbReference type="ARBA" id="ARBA00009667"/>
    </source>
</evidence>
<dbReference type="InterPro" id="IPR044524">
    <property type="entry name" value="Isoase_HisA-like"/>
</dbReference>
<dbReference type="InterPro" id="IPR013785">
    <property type="entry name" value="Aldolase_TIM"/>
</dbReference>
<dbReference type="HAMAP" id="MF_01014">
    <property type="entry name" value="HisA"/>
    <property type="match status" value="1"/>
</dbReference>
<organism evidence="12 13">
    <name type="scientific">Candidatus Abzuiibacterium crystallinum</name>
    <dbReference type="NCBI Taxonomy" id="1974748"/>
    <lineage>
        <taxon>Bacteria</taxon>
        <taxon>Pseudomonadati</taxon>
        <taxon>Candidatus Omnitrophota</taxon>
        <taxon>Candidatus Abzuiibacterium</taxon>
    </lineage>
</organism>
<evidence type="ECO:0000313" key="13">
    <source>
        <dbReference type="Proteomes" id="UP000230859"/>
    </source>
</evidence>
<evidence type="ECO:0000256" key="9">
    <source>
        <dbReference type="HAMAP-Rule" id="MF_01014"/>
    </source>
</evidence>
<evidence type="ECO:0000256" key="8">
    <source>
        <dbReference type="ARBA" id="ARBA00023235"/>
    </source>
</evidence>
<keyword evidence="8 9" id="KW-0413">Isomerase</keyword>
<feature type="active site" description="Proton donor" evidence="9">
    <location>
        <position position="128"/>
    </location>
</feature>
<dbReference type="InterPro" id="IPR023016">
    <property type="entry name" value="HisA/PriA"/>
</dbReference>
<comment type="similarity">
    <text evidence="4 9 10">Belongs to the HisA/HisF family.</text>
</comment>
<accession>A0A2H0LUV1</accession>
<dbReference type="Gene3D" id="3.20.20.70">
    <property type="entry name" value="Aldolase class I"/>
    <property type="match status" value="1"/>
</dbReference>
<gene>
    <name evidence="9 12" type="primary">hisA</name>
    <name evidence="12" type="ORF">COV74_01770</name>
</gene>
<proteinExistence type="inferred from homology"/>
<evidence type="ECO:0000256" key="10">
    <source>
        <dbReference type="RuleBase" id="RU003657"/>
    </source>
</evidence>
<dbReference type="UniPathway" id="UPA00031">
    <property type="reaction ID" value="UER00009"/>
</dbReference>
<evidence type="ECO:0000313" key="12">
    <source>
        <dbReference type="EMBL" id="PIQ87275.1"/>
    </source>
</evidence>
<comment type="pathway">
    <text evidence="3 9 11">Amino-acid biosynthesis; L-histidine biosynthesis; L-histidine from 5-phospho-alpha-D-ribose 1-diphosphate: step 4/9.</text>
</comment>
<evidence type="ECO:0000256" key="6">
    <source>
        <dbReference type="ARBA" id="ARBA00022605"/>
    </source>
</evidence>
<dbReference type="InterPro" id="IPR006063">
    <property type="entry name" value="HisA_bact_arch"/>
</dbReference>
<reference evidence="12 13" key="1">
    <citation type="submission" date="2017-09" db="EMBL/GenBank/DDBJ databases">
        <title>Depth-based differentiation of microbial function through sediment-hosted aquifers and enrichment of novel symbionts in the deep terrestrial subsurface.</title>
        <authorList>
            <person name="Probst A.J."/>
            <person name="Ladd B."/>
            <person name="Jarett J.K."/>
            <person name="Geller-Mcgrath D.E."/>
            <person name="Sieber C.M."/>
            <person name="Emerson J.B."/>
            <person name="Anantharaman K."/>
            <person name="Thomas B.C."/>
            <person name="Malmstrom R."/>
            <person name="Stieglmeier M."/>
            <person name="Klingl A."/>
            <person name="Woyke T."/>
            <person name="Ryan C.M."/>
            <person name="Banfield J.F."/>
        </authorList>
    </citation>
    <scope>NUCLEOTIDE SEQUENCE [LARGE SCALE GENOMIC DNA]</scope>
    <source>
        <strain evidence="12">CG11_big_fil_rev_8_21_14_0_20_45_26</strain>
    </source>
</reference>
<dbReference type="InterPro" id="IPR006062">
    <property type="entry name" value="His_biosynth"/>
</dbReference>
<dbReference type="Pfam" id="PF00977">
    <property type="entry name" value="His_biosynth"/>
    <property type="match status" value="1"/>
</dbReference>
<dbReference type="GO" id="GO:0000105">
    <property type="term" value="P:L-histidine biosynthetic process"/>
    <property type="evidence" value="ECO:0007669"/>
    <property type="project" value="UniProtKB-UniRule"/>
</dbReference>
<evidence type="ECO:0000256" key="5">
    <source>
        <dbReference type="ARBA" id="ARBA00022490"/>
    </source>
</evidence>
<dbReference type="AlphaFoldDB" id="A0A2H0LUV1"/>
<dbReference type="Proteomes" id="UP000230859">
    <property type="component" value="Unassembled WGS sequence"/>
</dbReference>
<dbReference type="CDD" id="cd04732">
    <property type="entry name" value="HisA"/>
    <property type="match status" value="1"/>
</dbReference>
<comment type="caution">
    <text evidence="12">The sequence shown here is derived from an EMBL/GenBank/DDBJ whole genome shotgun (WGS) entry which is preliminary data.</text>
</comment>
<dbReference type="PANTHER" id="PTHR43090">
    <property type="entry name" value="1-(5-PHOSPHORIBOSYL)-5-[(5-PHOSPHORIBOSYLAMINO)METHYLIDENEAMINO] IMIDAZOLE-4-CARBOXAMIDE ISOMERASE"/>
    <property type="match status" value="1"/>
</dbReference>
<dbReference type="InterPro" id="IPR011060">
    <property type="entry name" value="RibuloseP-bd_barrel"/>
</dbReference>
<evidence type="ECO:0000256" key="3">
    <source>
        <dbReference type="ARBA" id="ARBA00005133"/>
    </source>
</evidence>
<keyword evidence="6 9" id="KW-0028">Amino-acid biosynthesis</keyword>
<comment type="catalytic activity">
    <reaction evidence="1 9 11">
        <text>1-(5-phospho-beta-D-ribosyl)-5-[(5-phospho-beta-D-ribosylamino)methylideneamino]imidazole-4-carboxamide = 5-[(5-phospho-1-deoxy-D-ribulos-1-ylimino)methylamino]-1-(5-phospho-beta-D-ribosyl)imidazole-4-carboxamide</text>
        <dbReference type="Rhea" id="RHEA:15469"/>
        <dbReference type="ChEBI" id="CHEBI:58435"/>
        <dbReference type="ChEBI" id="CHEBI:58525"/>
        <dbReference type="EC" id="5.3.1.16"/>
    </reaction>
</comment>
<keyword evidence="5 9" id="KW-0963">Cytoplasm</keyword>
<dbReference type="EC" id="5.3.1.16" evidence="9 11"/>
<dbReference type="NCBIfam" id="TIGR00007">
    <property type="entry name" value="1-(5-phosphoribosyl)-5-[(5-phosphoribosylamino)methylideneamino]imidazole-4-carboxamide isomerase"/>
    <property type="match status" value="1"/>
</dbReference>
<evidence type="ECO:0000256" key="11">
    <source>
        <dbReference type="RuleBase" id="RU003658"/>
    </source>
</evidence>
<name>A0A2H0LUV1_9BACT</name>
<keyword evidence="7 9" id="KW-0368">Histidine biosynthesis</keyword>
<dbReference type="GO" id="GO:0000162">
    <property type="term" value="P:L-tryptophan biosynthetic process"/>
    <property type="evidence" value="ECO:0007669"/>
    <property type="project" value="TreeGrafter"/>
</dbReference>
<dbReference type="PANTHER" id="PTHR43090:SF2">
    <property type="entry name" value="1-(5-PHOSPHORIBOSYL)-5-[(5-PHOSPHORIBOSYLAMINO)METHYLIDENEAMINO] IMIDAZOLE-4-CARBOXAMIDE ISOMERASE"/>
    <property type="match status" value="1"/>
</dbReference>
<sequence>MIIIPAIDLKDGKVVRLTRGDFAQEKVYSQAPEQVAMKWQQDGAEMIHVVDLDGALAGKRKNLGSLKNICQAVKAPIQFGGGLRSVQAVADVFQTGVSRAVIGTKALDLKMLTQLINRFGDKIVVGIDIKNGIIQIQGWLKQVKLIKLESFCKEIERIGVKHIVLTDVSRDGTLMGPNVTELKNICTKTSMNVIASGGISTLKDFKFLKALECSNLWGVIVGKALYEQRFTLQEAIQAIQSDSTHE</sequence>
<evidence type="ECO:0000256" key="7">
    <source>
        <dbReference type="ARBA" id="ARBA00023102"/>
    </source>
</evidence>